<feature type="compositionally biased region" description="Low complexity" evidence="1">
    <location>
        <begin position="98"/>
        <end position="116"/>
    </location>
</feature>
<reference evidence="2 3" key="1">
    <citation type="submission" date="2024-02" db="EMBL/GenBank/DDBJ databases">
        <authorList>
            <person name="Chen Y."/>
            <person name="Shah S."/>
            <person name="Dougan E. K."/>
            <person name="Thang M."/>
            <person name="Chan C."/>
        </authorList>
    </citation>
    <scope>NUCLEOTIDE SEQUENCE [LARGE SCALE GENOMIC DNA]</scope>
</reference>
<sequence>MPRRFIDVDWNKQHLSAVEWEQRHERRLLQRLSDYHRSVERRPWVALGSKADADLATRLKSASSAAAAPSRSKSEADVGGPKTPSTSLSTLWRRALQPESRTSPSPSRLSSGASERALQRLQASEAWQKACAKLDQDELIELVGHVHGRILDQRRRRKEVEEQLREEDPGPGGAEHRPRLKYPATPKVTCEPS</sequence>
<organism evidence="2 3">
    <name type="scientific">Durusdinium trenchii</name>
    <dbReference type="NCBI Taxonomy" id="1381693"/>
    <lineage>
        <taxon>Eukaryota</taxon>
        <taxon>Sar</taxon>
        <taxon>Alveolata</taxon>
        <taxon>Dinophyceae</taxon>
        <taxon>Suessiales</taxon>
        <taxon>Symbiodiniaceae</taxon>
        <taxon>Durusdinium</taxon>
    </lineage>
</organism>
<gene>
    <name evidence="2" type="ORF">SCF082_LOCUS7482</name>
</gene>
<evidence type="ECO:0000313" key="3">
    <source>
        <dbReference type="Proteomes" id="UP001642464"/>
    </source>
</evidence>
<name>A0ABP0IN41_9DINO</name>
<comment type="caution">
    <text evidence="2">The sequence shown here is derived from an EMBL/GenBank/DDBJ whole genome shotgun (WGS) entry which is preliminary data.</text>
</comment>
<feature type="compositionally biased region" description="Basic and acidic residues" evidence="1">
    <location>
        <begin position="153"/>
        <end position="168"/>
    </location>
</feature>
<dbReference type="EMBL" id="CAXAMM010004202">
    <property type="protein sequence ID" value="CAK9002800.1"/>
    <property type="molecule type" value="Genomic_DNA"/>
</dbReference>
<feature type="compositionally biased region" description="Low complexity" evidence="1">
    <location>
        <begin position="62"/>
        <end position="71"/>
    </location>
</feature>
<protein>
    <submittedName>
        <fullName evidence="2">Uncharacterized protein</fullName>
    </submittedName>
</protein>
<dbReference type="Proteomes" id="UP001642464">
    <property type="component" value="Unassembled WGS sequence"/>
</dbReference>
<evidence type="ECO:0000256" key="1">
    <source>
        <dbReference type="SAM" id="MobiDB-lite"/>
    </source>
</evidence>
<evidence type="ECO:0000313" key="2">
    <source>
        <dbReference type="EMBL" id="CAK9002800.1"/>
    </source>
</evidence>
<keyword evidence="3" id="KW-1185">Reference proteome</keyword>
<proteinExistence type="predicted"/>
<feature type="region of interest" description="Disordered" evidence="1">
    <location>
        <begin position="62"/>
        <end position="116"/>
    </location>
</feature>
<feature type="region of interest" description="Disordered" evidence="1">
    <location>
        <begin position="153"/>
        <end position="193"/>
    </location>
</feature>
<accession>A0ABP0IN41</accession>